<organism evidence="1 2">
    <name type="scientific">Ambrosiozyma monospora</name>
    <name type="common">Yeast</name>
    <name type="synonym">Endomycopsis monosporus</name>
    <dbReference type="NCBI Taxonomy" id="43982"/>
    <lineage>
        <taxon>Eukaryota</taxon>
        <taxon>Fungi</taxon>
        <taxon>Dikarya</taxon>
        <taxon>Ascomycota</taxon>
        <taxon>Saccharomycotina</taxon>
        <taxon>Pichiomycetes</taxon>
        <taxon>Pichiales</taxon>
        <taxon>Pichiaceae</taxon>
        <taxon>Ambrosiozyma</taxon>
    </lineage>
</organism>
<dbReference type="Proteomes" id="UP001165064">
    <property type="component" value="Unassembled WGS sequence"/>
</dbReference>
<sequence length="182" mass="19624">MTTEQFHAIGIESYSEHPTPKAFSYTPQEQRPHDVDIEIEACGICGSDMHAIQGHWGQPYLPLAVGHEIVGKVVKVGPKVTRFQIGDRVGVGAQCDSCGSCHRCEHGKPNNCRKLVGTYQAVYPETGVETQGGYADFIRVSEEFTFKIPDGLDSNVAAPLLCGGITGFRPLLIAGVTKGYGC</sequence>
<gene>
    <name evidence="1" type="ORF">Amon02_001028800</name>
</gene>
<evidence type="ECO:0000313" key="2">
    <source>
        <dbReference type="Proteomes" id="UP001165064"/>
    </source>
</evidence>
<comment type="caution">
    <text evidence="1">The sequence shown here is derived from an EMBL/GenBank/DDBJ whole genome shotgun (WGS) entry which is preliminary data.</text>
</comment>
<name>A0ACB5TZ07_AMBMO</name>
<protein>
    <submittedName>
        <fullName evidence="1">Unnamed protein product</fullName>
    </submittedName>
</protein>
<reference evidence="1" key="1">
    <citation type="submission" date="2023-04" db="EMBL/GenBank/DDBJ databases">
        <title>Ambrosiozyma monospora NBRC 10751.</title>
        <authorList>
            <person name="Ichikawa N."/>
            <person name="Sato H."/>
            <person name="Tonouchi N."/>
        </authorList>
    </citation>
    <scope>NUCLEOTIDE SEQUENCE</scope>
    <source>
        <strain evidence="1">NBRC 10751</strain>
    </source>
</reference>
<keyword evidence="2" id="KW-1185">Reference proteome</keyword>
<dbReference type="EMBL" id="BSXS01010182">
    <property type="protein sequence ID" value="GME97622.1"/>
    <property type="molecule type" value="Genomic_DNA"/>
</dbReference>
<proteinExistence type="predicted"/>
<evidence type="ECO:0000313" key="1">
    <source>
        <dbReference type="EMBL" id="GME97622.1"/>
    </source>
</evidence>
<accession>A0ACB5TZ07</accession>